<name>A0A5C6X372_9DELT</name>
<dbReference type="EMBL" id="VOSL01000044">
    <property type="protein sequence ID" value="TXD36293.1"/>
    <property type="molecule type" value="Genomic_DNA"/>
</dbReference>
<dbReference type="RefSeq" id="WP_146974244.1">
    <property type="nucleotide sequence ID" value="NZ_VOSL01000044.1"/>
</dbReference>
<dbReference type="Proteomes" id="UP000321046">
    <property type="component" value="Unassembled WGS sequence"/>
</dbReference>
<keyword evidence="1" id="KW-0472">Membrane</keyword>
<gene>
    <name evidence="2" type="ORF">FRC96_09430</name>
</gene>
<evidence type="ECO:0000256" key="1">
    <source>
        <dbReference type="SAM" id="Phobius"/>
    </source>
</evidence>
<comment type="caution">
    <text evidence="2">The sequence shown here is derived from an EMBL/GenBank/DDBJ whole genome shotgun (WGS) entry which is preliminary data.</text>
</comment>
<organism evidence="2 3">
    <name type="scientific">Lujinxingia vulgaris</name>
    <dbReference type="NCBI Taxonomy" id="2600176"/>
    <lineage>
        <taxon>Bacteria</taxon>
        <taxon>Deltaproteobacteria</taxon>
        <taxon>Bradymonadales</taxon>
        <taxon>Lujinxingiaceae</taxon>
        <taxon>Lujinxingia</taxon>
    </lineage>
</organism>
<evidence type="ECO:0000313" key="2">
    <source>
        <dbReference type="EMBL" id="TXD36293.1"/>
    </source>
</evidence>
<proteinExistence type="predicted"/>
<sequence>MHSPRPPAPPAMSPAIAVALAGCALLVIGALLWKAFGPPPEPQWAGDDTAQVRSGLDFPPLIIDAEELQRARQVHDEEVELSAEHQAQHEALLNAIKDANRAQFSDADPIDARALQARIDELSASLVPATGPRGFVPLGSSLFDACATSLEELLAAVRRGALTLEDASTAPALPRFASYREHCGNVVPVLREHNLLTDDAVWKTPSSRLIFDILQRYRFAEIIHTIQPTRLQMAPYEYEMLTRWRIEDAEAFDVRTRRRFLSRVSPIIPDYDVALAHARLDVHGKSPEEAIPRFQQLASEHPDSARYRDILTELRRSAGLPARSTTAPGSP</sequence>
<dbReference type="PROSITE" id="PS51257">
    <property type="entry name" value="PROKAR_LIPOPROTEIN"/>
    <property type="match status" value="1"/>
</dbReference>
<feature type="transmembrane region" description="Helical" evidence="1">
    <location>
        <begin position="12"/>
        <end position="33"/>
    </location>
</feature>
<accession>A0A5C6X372</accession>
<dbReference type="AlphaFoldDB" id="A0A5C6X372"/>
<keyword evidence="1" id="KW-1133">Transmembrane helix</keyword>
<keyword evidence="1" id="KW-0812">Transmembrane</keyword>
<evidence type="ECO:0000313" key="3">
    <source>
        <dbReference type="Proteomes" id="UP000321046"/>
    </source>
</evidence>
<dbReference type="OrthoDB" id="5502922at2"/>
<reference evidence="2 3" key="1">
    <citation type="submission" date="2019-08" db="EMBL/GenBank/DDBJ databases">
        <title>Bradymonadales sp. TMQ2.</title>
        <authorList>
            <person name="Liang Q."/>
        </authorList>
    </citation>
    <scope>NUCLEOTIDE SEQUENCE [LARGE SCALE GENOMIC DNA]</scope>
    <source>
        <strain evidence="2 3">TMQ2</strain>
    </source>
</reference>
<protein>
    <submittedName>
        <fullName evidence="2">Uncharacterized protein</fullName>
    </submittedName>
</protein>